<organism evidence="1 2">
    <name type="scientific">Glomus cerebriforme</name>
    <dbReference type="NCBI Taxonomy" id="658196"/>
    <lineage>
        <taxon>Eukaryota</taxon>
        <taxon>Fungi</taxon>
        <taxon>Fungi incertae sedis</taxon>
        <taxon>Mucoromycota</taxon>
        <taxon>Glomeromycotina</taxon>
        <taxon>Glomeromycetes</taxon>
        <taxon>Glomerales</taxon>
        <taxon>Glomeraceae</taxon>
        <taxon>Glomus</taxon>
    </lineage>
</organism>
<feature type="non-terminal residue" evidence="1">
    <location>
        <position position="1"/>
    </location>
</feature>
<proteinExistence type="predicted"/>
<evidence type="ECO:0000313" key="2">
    <source>
        <dbReference type="Proteomes" id="UP000265703"/>
    </source>
</evidence>
<dbReference type="EMBL" id="QKYT01000396">
    <property type="protein sequence ID" value="RIA85929.1"/>
    <property type="molecule type" value="Genomic_DNA"/>
</dbReference>
<gene>
    <name evidence="1" type="ORF">C1645_857006</name>
</gene>
<comment type="caution">
    <text evidence="1">The sequence shown here is derived from an EMBL/GenBank/DDBJ whole genome shotgun (WGS) entry which is preliminary data.</text>
</comment>
<reference evidence="1 2" key="1">
    <citation type="submission" date="2018-06" db="EMBL/GenBank/DDBJ databases">
        <title>Comparative genomics reveals the genomic features of Rhizophagus irregularis, R. cerebriforme, R. diaphanum and Gigaspora rosea, and their symbiotic lifestyle signature.</title>
        <authorList>
            <person name="Morin E."/>
            <person name="San Clemente H."/>
            <person name="Chen E.C.H."/>
            <person name="De La Providencia I."/>
            <person name="Hainaut M."/>
            <person name="Kuo A."/>
            <person name="Kohler A."/>
            <person name="Murat C."/>
            <person name="Tang N."/>
            <person name="Roy S."/>
            <person name="Loubradou J."/>
            <person name="Henrissat B."/>
            <person name="Grigoriev I.V."/>
            <person name="Corradi N."/>
            <person name="Roux C."/>
            <person name="Martin F.M."/>
        </authorList>
    </citation>
    <scope>NUCLEOTIDE SEQUENCE [LARGE SCALE GENOMIC DNA]</scope>
    <source>
        <strain evidence="1 2">DAOM 227022</strain>
    </source>
</reference>
<dbReference type="AlphaFoldDB" id="A0A397SM04"/>
<protein>
    <submittedName>
        <fullName evidence="1">Uncharacterized protein</fullName>
    </submittedName>
</protein>
<evidence type="ECO:0000313" key="1">
    <source>
        <dbReference type="EMBL" id="RIA85929.1"/>
    </source>
</evidence>
<sequence>MSDQQLIIMLYMKKNWCMKCSHRNSFTIDIARNIAHEKNGKCLSEKYINSNLPLLWCCDKGHEWNACLHSVKNHNTWYPYCVGRSLSKHILENTRKIAHSRNGKCLSEKYINIATALLWRCSKGHEWNATLNSIKNANSWCPYCSGRYACDIDQAKQIAFSRNANTGSTQERTMQRESDCTKFKWGCPSIVII</sequence>
<keyword evidence="2" id="KW-1185">Reference proteome</keyword>
<name>A0A397SM04_9GLOM</name>
<dbReference type="OrthoDB" id="2411241at2759"/>
<dbReference type="Proteomes" id="UP000265703">
    <property type="component" value="Unassembled WGS sequence"/>
</dbReference>
<accession>A0A397SM04</accession>